<name>A0ACB7PQQ7_9PEZI</name>
<organism evidence="1 2">
    <name type="scientific">Chaetomium tenue</name>
    <dbReference type="NCBI Taxonomy" id="1854479"/>
    <lineage>
        <taxon>Eukaryota</taxon>
        <taxon>Fungi</taxon>
        <taxon>Dikarya</taxon>
        <taxon>Ascomycota</taxon>
        <taxon>Pezizomycotina</taxon>
        <taxon>Sordariomycetes</taxon>
        <taxon>Sordariomycetidae</taxon>
        <taxon>Sordariales</taxon>
        <taxon>Chaetomiaceae</taxon>
        <taxon>Chaetomium</taxon>
    </lineage>
</organism>
<proteinExistence type="predicted"/>
<dbReference type="Proteomes" id="UP000724584">
    <property type="component" value="Unassembled WGS sequence"/>
</dbReference>
<comment type="caution">
    <text evidence="1">The sequence shown here is derived from an EMBL/GenBank/DDBJ whole genome shotgun (WGS) entry which is preliminary data.</text>
</comment>
<dbReference type="EMBL" id="JAGIZQ010000001">
    <property type="protein sequence ID" value="KAH6649404.1"/>
    <property type="molecule type" value="Genomic_DNA"/>
</dbReference>
<protein>
    <submittedName>
        <fullName evidence="1">Uncharacterized protein</fullName>
    </submittedName>
</protein>
<reference evidence="1 2" key="1">
    <citation type="journal article" date="2021" name="Nat. Commun.">
        <title>Genetic determinants of endophytism in the Arabidopsis root mycobiome.</title>
        <authorList>
            <person name="Mesny F."/>
            <person name="Miyauchi S."/>
            <person name="Thiergart T."/>
            <person name="Pickel B."/>
            <person name="Atanasova L."/>
            <person name="Karlsson M."/>
            <person name="Huettel B."/>
            <person name="Barry K.W."/>
            <person name="Haridas S."/>
            <person name="Chen C."/>
            <person name="Bauer D."/>
            <person name="Andreopoulos W."/>
            <person name="Pangilinan J."/>
            <person name="LaButti K."/>
            <person name="Riley R."/>
            <person name="Lipzen A."/>
            <person name="Clum A."/>
            <person name="Drula E."/>
            <person name="Henrissat B."/>
            <person name="Kohler A."/>
            <person name="Grigoriev I.V."/>
            <person name="Martin F.M."/>
            <person name="Hacquard S."/>
        </authorList>
    </citation>
    <scope>NUCLEOTIDE SEQUENCE [LARGE SCALE GENOMIC DNA]</scope>
    <source>
        <strain evidence="1 2">MPI-SDFR-AT-0079</strain>
    </source>
</reference>
<gene>
    <name evidence="1" type="ORF">F5144DRAFT_624616</name>
</gene>
<evidence type="ECO:0000313" key="2">
    <source>
        <dbReference type="Proteomes" id="UP000724584"/>
    </source>
</evidence>
<sequence length="94" mass="10078">MQLTTLLTLTTTATLASAGAAVPGQLLRERQEGPSECDKALPCNPGQYCCYNRGDTYVIQVCNSQRRWTLSAECGGVGCCASGVGDTKFWKLLK</sequence>
<evidence type="ECO:0000313" key="1">
    <source>
        <dbReference type="EMBL" id="KAH6649404.1"/>
    </source>
</evidence>
<keyword evidence="2" id="KW-1185">Reference proteome</keyword>
<accession>A0ACB7PQQ7</accession>